<feature type="non-terminal residue" evidence="1">
    <location>
        <position position="86"/>
    </location>
</feature>
<evidence type="ECO:0000313" key="1">
    <source>
        <dbReference type="EMBL" id="GAG39001.1"/>
    </source>
</evidence>
<proteinExistence type="predicted"/>
<gene>
    <name evidence="1" type="ORF">S01H1_72902</name>
</gene>
<sequence>MHGMYTPPTCVVETDAGCKLIYDMAVCHHIVETDGGTEILHDVSPPPTTEFERVTLMTMRNVAYNMCDIHVHHQRNIHTHATMDVV</sequence>
<comment type="caution">
    <text evidence="1">The sequence shown here is derived from an EMBL/GenBank/DDBJ whole genome shotgun (WGS) entry which is preliminary data.</text>
</comment>
<organism evidence="1">
    <name type="scientific">marine sediment metagenome</name>
    <dbReference type="NCBI Taxonomy" id="412755"/>
    <lineage>
        <taxon>unclassified sequences</taxon>
        <taxon>metagenomes</taxon>
        <taxon>ecological metagenomes</taxon>
    </lineage>
</organism>
<protein>
    <submittedName>
        <fullName evidence="1">Uncharacterized protein</fullName>
    </submittedName>
</protein>
<name>X0YQM5_9ZZZZ</name>
<dbReference type="AlphaFoldDB" id="X0YQM5"/>
<dbReference type="EMBL" id="BARS01048672">
    <property type="protein sequence ID" value="GAG39001.1"/>
    <property type="molecule type" value="Genomic_DNA"/>
</dbReference>
<accession>X0YQM5</accession>
<reference evidence="1" key="1">
    <citation type="journal article" date="2014" name="Front. Microbiol.">
        <title>High frequency of phylogenetically diverse reductive dehalogenase-homologous genes in deep subseafloor sedimentary metagenomes.</title>
        <authorList>
            <person name="Kawai M."/>
            <person name="Futagami T."/>
            <person name="Toyoda A."/>
            <person name="Takaki Y."/>
            <person name="Nishi S."/>
            <person name="Hori S."/>
            <person name="Arai W."/>
            <person name="Tsubouchi T."/>
            <person name="Morono Y."/>
            <person name="Uchiyama I."/>
            <person name="Ito T."/>
            <person name="Fujiyama A."/>
            <person name="Inagaki F."/>
            <person name="Takami H."/>
        </authorList>
    </citation>
    <scope>NUCLEOTIDE SEQUENCE</scope>
    <source>
        <strain evidence="1">Expedition CK06-06</strain>
    </source>
</reference>